<evidence type="ECO:0000259" key="4">
    <source>
        <dbReference type="PROSITE" id="PS01124"/>
    </source>
</evidence>
<dbReference type="SMART" id="SM00342">
    <property type="entry name" value="HTH_ARAC"/>
    <property type="match status" value="1"/>
</dbReference>
<evidence type="ECO:0000313" key="5">
    <source>
        <dbReference type="EMBL" id="OWY32237.1"/>
    </source>
</evidence>
<sequence>MPLRPAIAVDPRYRALDAEQEKMVLDYIEAHLQDNIMVATLAMMCQLSSSCFSRVFKASTGYTLCQWMLRQRLARARTLLADPRLSVVDVAVAVGFHDQSHFLRQFKRVAGMTVQEWRQRAAA</sequence>
<dbReference type="InterPro" id="IPR009057">
    <property type="entry name" value="Homeodomain-like_sf"/>
</dbReference>
<keyword evidence="3" id="KW-0804">Transcription</keyword>
<dbReference type="RefSeq" id="WP_088757240.1">
    <property type="nucleotide sequence ID" value="NZ_JARJFG010000042.1"/>
</dbReference>
<dbReference type="Gene3D" id="1.10.10.60">
    <property type="entry name" value="Homeodomain-like"/>
    <property type="match status" value="1"/>
</dbReference>
<dbReference type="InterPro" id="IPR018060">
    <property type="entry name" value="HTH_AraC"/>
</dbReference>
<evidence type="ECO:0000256" key="2">
    <source>
        <dbReference type="ARBA" id="ARBA00023125"/>
    </source>
</evidence>
<name>A0A225SMM5_9BURK</name>
<organism evidence="5 6">
    <name type="scientific">Herbaspirillum aquaticum</name>
    <dbReference type="NCBI Taxonomy" id="568783"/>
    <lineage>
        <taxon>Bacteria</taxon>
        <taxon>Pseudomonadati</taxon>
        <taxon>Pseudomonadota</taxon>
        <taxon>Betaproteobacteria</taxon>
        <taxon>Burkholderiales</taxon>
        <taxon>Oxalobacteraceae</taxon>
        <taxon>Herbaspirillum</taxon>
    </lineage>
</organism>
<evidence type="ECO:0000256" key="3">
    <source>
        <dbReference type="ARBA" id="ARBA00023163"/>
    </source>
</evidence>
<dbReference type="Proteomes" id="UP000214747">
    <property type="component" value="Unassembled WGS sequence"/>
</dbReference>
<dbReference type="InterPro" id="IPR020449">
    <property type="entry name" value="Tscrpt_reg_AraC-type_HTH"/>
</dbReference>
<dbReference type="AlphaFoldDB" id="A0A225SMM5"/>
<gene>
    <name evidence="5" type="ORF">CEJ45_22295</name>
</gene>
<dbReference type="EMBL" id="NJGV01000028">
    <property type="protein sequence ID" value="OWY32237.1"/>
    <property type="molecule type" value="Genomic_DNA"/>
</dbReference>
<keyword evidence="6" id="KW-1185">Reference proteome</keyword>
<evidence type="ECO:0000313" key="6">
    <source>
        <dbReference type="Proteomes" id="UP000214747"/>
    </source>
</evidence>
<dbReference type="GO" id="GO:0043565">
    <property type="term" value="F:sequence-specific DNA binding"/>
    <property type="evidence" value="ECO:0007669"/>
    <property type="project" value="InterPro"/>
</dbReference>
<dbReference type="PANTHER" id="PTHR46796">
    <property type="entry name" value="HTH-TYPE TRANSCRIPTIONAL ACTIVATOR RHAS-RELATED"/>
    <property type="match status" value="1"/>
</dbReference>
<evidence type="ECO:0000256" key="1">
    <source>
        <dbReference type="ARBA" id="ARBA00023015"/>
    </source>
</evidence>
<dbReference type="PROSITE" id="PS01124">
    <property type="entry name" value="HTH_ARAC_FAMILY_2"/>
    <property type="match status" value="1"/>
</dbReference>
<accession>A0A225SMM5</accession>
<proteinExistence type="predicted"/>
<dbReference type="InterPro" id="IPR050204">
    <property type="entry name" value="AraC_XylS_family_regulators"/>
</dbReference>
<reference evidence="5 6" key="1">
    <citation type="journal article" date="2010" name="Int. J. Syst. Evol. Microbiol.">
        <title>Reclassification of Herbaspirillum putei as a later heterotypic synonym of Herbaspirillum huttiense, with the description of H. huttiense subsp. huttiense subsp. nov. and H. huttiense subsp. putei subsp. nov., comb. nov., and description of Herbaspirillum aquaticum sp. nov.</title>
        <authorList>
            <person name="Dobritsa A.P."/>
            <person name="Reddy M.C."/>
            <person name="Samadpour M."/>
        </authorList>
    </citation>
    <scope>NUCLEOTIDE SEQUENCE [LARGE SCALE GENOMIC DNA]</scope>
    <source>
        <strain evidence="5 6">IEH 4430</strain>
    </source>
</reference>
<comment type="caution">
    <text evidence="5">The sequence shown here is derived from an EMBL/GenBank/DDBJ whole genome shotgun (WGS) entry which is preliminary data.</text>
</comment>
<dbReference type="GO" id="GO:0003700">
    <property type="term" value="F:DNA-binding transcription factor activity"/>
    <property type="evidence" value="ECO:0007669"/>
    <property type="project" value="InterPro"/>
</dbReference>
<dbReference type="SUPFAM" id="SSF46689">
    <property type="entry name" value="Homeodomain-like"/>
    <property type="match status" value="2"/>
</dbReference>
<dbReference type="PRINTS" id="PR00032">
    <property type="entry name" value="HTHARAC"/>
</dbReference>
<protein>
    <recommendedName>
        <fullName evidence="4">HTH araC/xylS-type domain-containing protein</fullName>
    </recommendedName>
</protein>
<keyword evidence="1" id="KW-0805">Transcription regulation</keyword>
<dbReference type="Pfam" id="PF12833">
    <property type="entry name" value="HTH_18"/>
    <property type="match status" value="1"/>
</dbReference>
<dbReference type="PANTHER" id="PTHR46796:SF6">
    <property type="entry name" value="ARAC SUBFAMILY"/>
    <property type="match status" value="1"/>
</dbReference>
<feature type="domain" description="HTH araC/xylS-type" evidence="4">
    <location>
        <begin position="22"/>
        <end position="120"/>
    </location>
</feature>
<keyword evidence="2" id="KW-0238">DNA-binding</keyword>